<protein>
    <recommendedName>
        <fullName evidence="7">Epidermal patterning factor-like protein</fullName>
    </recommendedName>
</protein>
<reference evidence="9" key="1">
    <citation type="submission" date="2021-01" db="UniProtKB">
        <authorList>
            <consortium name="EnsemblPlants"/>
        </authorList>
    </citation>
    <scope>IDENTIFICATION</scope>
</reference>
<dbReference type="Pfam" id="PF17181">
    <property type="entry name" value="EPF"/>
    <property type="match status" value="1"/>
</dbReference>
<dbReference type="Gramene" id="Kaladp0060s0219.1.v1.1">
    <property type="protein sequence ID" value="Kaladp0060s0219.1.v1.1.CDS.1"/>
    <property type="gene ID" value="Kaladp0060s0219.v1.1"/>
</dbReference>
<evidence type="ECO:0000256" key="3">
    <source>
        <dbReference type="ARBA" id="ARBA00022473"/>
    </source>
</evidence>
<feature type="signal peptide" evidence="7">
    <location>
        <begin position="1"/>
        <end position="27"/>
    </location>
</feature>
<dbReference type="Proteomes" id="UP000594263">
    <property type="component" value="Unplaced"/>
</dbReference>
<comment type="subcellular location">
    <subcellularLocation>
        <location evidence="1 7">Secreted</location>
    </subcellularLocation>
</comment>
<dbReference type="AlphaFoldDB" id="A0A7N0UCD1"/>
<keyword evidence="6" id="KW-1015">Disulfide bond</keyword>
<evidence type="ECO:0000256" key="6">
    <source>
        <dbReference type="ARBA" id="ARBA00023157"/>
    </source>
</evidence>
<name>A0A7N0UCD1_KALFE</name>
<comment type="function">
    <text evidence="7">Controls stomatal patterning.</text>
</comment>
<keyword evidence="5 7" id="KW-0732">Signal</keyword>
<dbReference type="GO" id="GO:0005576">
    <property type="term" value="C:extracellular region"/>
    <property type="evidence" value="ECO:0007669"/>
    <property type="project" value="UniProtKB-SubCell"/>
</dbReference>
<evidence type="ECO:0000313" key="10">
    <source>
        <dbReference type="Proteomes" id="UP000594263"/>
    </source>
</evidence>
<evidence type="ECO:0000256" key="4">
    <source>
        <dbReference type="ARBA" id="ARBA00022525"/>
    </source>
</evidence>
<keyword evidence="3 7" id="KW-0217">Developmental protein</keyword>
<dbReference type="PANTHER" id="PTHR33109:SF55">
    <property type="entry name" value="EPIDERMAL PATTERNING FACTOR-LIKE PROTEIN 4-RELATED"/>
    <property type="match status" value="1"/>
</dbReference>
<feature type="region of interest" description="Disordered" evidence="8">
    <location>
        <begin position="39"/>
        <end position="61"/>
    </location>
</feature>
<evidence type="ECO:0000256" key="7">
    <source>
        <dbReference type="RuleBase" id="RU367102"/>
    </source>
</evidence>
<accession>A0A7N0UCD1</accession>
<dbReference type="EnsemblPlants" id="Kaladp0060s0219.1.v1.1">
    <property type="protein sequence ID" value="Kaladp0060s0219.1.v1.1.CDS.1"/>
    <property type="gene ID" value="Kaladp0060s0219.v1.1"/>
</dbReference>
<sequence>MGCRRRPYHAATALAFLLLAFASSALSFTQQPGKRANTRPLMSFYSSNPTDGRRVDQREPAAAAAADSRLVAGLSEEIERVIMRRLIGPGSSPPSCRSKCGRCAPCRPVHVPIQPGLTKPLEYYPEAWRCKCGNNLFMP</sequence>
<evidence type="ECO:0000256" key="1">
    <source>
        <dbReference type="ARBA" id="ARBA00004613"/>
    </source>
</evidence>
<dbReference type="GO" id="GO:0010052">
    <property type="term" value="P:guard cell differentiation"/>
    <property type="evidence" value="ECO:0007669"/>
    <property type="project" value="UniProtKB-UniRule"/>
</dbReference>
<comment type="similarity">
    <text evidence="2 7">Belongs to the plant cysteine rich small secretory peptide family. Epidermal patterning factor subfamily.</text>
</comment>
<evidence type="ECO:0000256" key="2">
    <source>
        <dbReference type="ARBA" id="ARBA00008127"/>
    </source>
</evidence>
<evidence type="ECO:0000256" key="5">
    <source>
        <dbReference type="ARBA" id="ARBA00022729"/>
    </source>
</evidence>
<proteinExistence type="inferred from homology"/>
<evidence type="ECO:0000313" key="9">
    <source>
        <dbReference type="EnsemblPlants" id="Kaladp0060s0219.1.v1.1.CDS.1"/>
    </source>
</evidence>
<dbReference type="InterPro" id="IPR039455">
    <property type="entry name" value="EPFL"/>
</dbReference>
<organism evidence="9 10">
    <name type="scientific">Kalanchoe fedtschenkoi</name>
    <name type="common">Lavender scallops</name>
    <name type="synonym">South American air plant</name>
    <dbReference type="NCBI Taxonomy" id="63787"/>
    <lineage>
        <taxon>Eukaryota</taxon>
        <taxon>Viridiplantae</taxon>
        <taxon>Streptophyta</taxon>
        <taxon>Embryophyta</taxon>
        <taxon>Tracheophyta</taxon>
        <taxon>Spermatophyta</taxon>
        <taxon>Magnoliopsida</taxon>
        <taxon>eudicotyledons</taxon>
        <taxon>Gunneridae</taxon>
        <taxon>Pentapetalae</taxon>
        <taxon>Saxifragales</taxon>
        <taxon>Crassulaceae</taxon>
        <taxon>Kalanchoe</taxon>
    </lineage>
</organism>
<feature type="chain" id="PRO_5029939244" description="Epidermal patterning factor-like protein" evidence="7">
    <location>
        <begin position="28"/>
        <end position="139"/>
    </location>
</feature>
<evidence type="ECO:0000256" key="8">
    <source>
        <dbReference type="SAM" id="MobiDB-lite"/>
    </source>
</evidence>
<keyword evidence="4 7" id="KW-0964">Secreted</keyword>
<dbReference type="PANTHER" id="PTHR33109">
    <property type="entry name" value="EPIDERMAL PATTERNING FACTOR-LIKE PROTEIN 4"/>
    <property type="match status" value="1"/>
</dbReference>
<keyword evidence="10" id="KW-1185">Reference proteome</keyword>